<dbReference type="SMART" id="SM00861">
    <property type="entry name" value="Transket_pyr"/>
    <property type="match status" value="1"/>
</dbReference>
<evidence type="ECO:0000256" key="2">
    <source>
        <dbReference type="ARBA" id="ARBA00023002"/>
    </source>
</evidence>
<protein>
    <submittedName>
        <fullName evidence="5">Alpha-ketoacid dehydrogenase subunit beta</fullName>
    </submittedName>
</protein>
<sequence length="324" mass="35169">MVAMTYRDALRKALDDAMAKDNTIVVIGEEVGRYGGAYGVTKDLIGKYGPERLIDTPISEPAIVGAAVGAAMTGLRPVAELMYIDFLGMTMDQLANQAAKIRYMFGGQIGVPMVLRTQGGTGRSAGAQHSQSLEGWIMHTPGLRLAMPATVQDAYHMLRQSLTKPDPVVFIEHKALYTRKEEVDLDAEPLAWGKAAVRRTGKDLVIVTYSRQLFYALDAAEKLSAKGIEATVIDLRTLNPLDFDTVREHVERVGKVMVVSEGVMTAGVAAELAARISEECFDYLEQPVVRVAGEDIPISVSQELEAGSVPTAELIRSVAERMLS</sequence>
<evidence type="ECO:0000256" key="1">
    <source>
        <dbReference type="ARBA" id="ARBA00001964"/>
    </source>
</evidence>
<reference evidence="5 6" key="1">
    <citation type="submission" date="2021-06" db="EMBL/GenBank/DDBJ databases">
        <title>Falsochrobactrum tianjin sp.nov., a new petroleum-degrading bacteria isolated from oily soils.</title>
        <authorList>
            <person name="Chen G."/>
            <person name="Chen H."/>
            <person name="Tian J."/>
            <person name="Qing J."/>
            <person name="Zhong L."/>
            <person name="Ma W."/>
            <person name="Song Y."/>
            <person name="Cui X."/>
            <person name="Yan B."/>
        </authorList>
    </citation>
    <scope>NUCLEOTIDE SEQUENCE [LARGE SCALE GENOMIC DNA]</scope>
    <source>
        <strain evidence="5 6">TDYN1</strain>
    </source>
</reference>
<evidence type="ECO:0000313" key="5">
    <source>
        <dbReference type="EMBL" id="MBV2142110.1"/>
    </source>
</evidence>
<dbReference type="Proteomes" id="UP000752297">
    <property type="component" value="Unassembled WGS sequence"/>
</dbReference>
<evidence type="ECO:0000256" key="3">
    <source>
        <dbReference type="ARBA" id="ARBA00023052"/>
    </source>
</evidence>
<comment type="cofactor">
    <cofactor evidence="1">
        <name>thiamine diphosphate</name>
        <dbReference type="ChEBI" id="CHEBI:58937"/>
    </cofactor>
</comment>
<dbReference type="InterPro" id="IPR005475">
    <property type="entry name" value="Transketolase-like_Pyr-bd"/>
</dbReference>
<feature type="domain" description="Transketolase-like pyrimidine-binding" evidence="4">
    <location>
        <begin position="4"/>
        <end position="179"/>
    </location>
</feature>
<dbReference type="FunFam" id="3.40.50.970:FF:000001">
    <property type="entry name" value="Pyruvate dehydrogenase E1 beta subunit"/>
    <property type="match status" value="1"/>
</dbReference>
<dbReference type="PANTHER" id="PTHR43257:SF2">
    <property type="entry name" value="PYRUVATE DEHYDROGENASE E1 COMPONENT SUBUNIT BETA"/>
    <property type="match status" value="1"/>
</dbReference>
<evidence type="ECO:0000259" key="4">
    <source>
        <dbReference type="SMART" id="SM00861"/>
    </source>
</evidence>
<accession>A0A949USC8</accession>
<dbReference type="EMBL" id="JAHRVA010000001">
    <property type="protein sequence ID" value="MBV2142110.1"/>
    <property type="molecule type" value="Genomic_DNA"/>
</dbReference>
<keyword evidence="3" id="KW-0786">Thiamine pyrophosphate</keyword>
<dbReference type="InterPro" id="IPR033248">
    <property type="entry name" value="Transketolase_C"/>
</dbReference>
<organism evidence="5 6">
    <name type="scientific">Falsochrobactrum tianjinense</name>
    <dbReference type="NCBI Taxonomy" id="2706015"/>
    <lineage>
        <taxon>Bacteria</taxon>
        <taxon>Pseudomonadati</taxon>
        <taxon>Pseudomonadota</taxon>
        <taxon>Alphaproteobacteria</taxon>
        <taxon>Hyphomicrobiales</taxon>
        <taxon>Brucellaceae</taxon>
        <taxon>Falsochrobactrum</taxon>
    </lineage>
</organism>
<proteinExistence type="predicted"/>
<dbReference type="RefSeq" id="WP_217676137.1">
    <property type="nucleotide sequence ID" value="NZ_JAHRVA010000001.1"/>
</dbReference>
<evidence type="ECO:0000313" key="6">
    <source>
        <dbReference type="Proteomes" id="UP000752297"/>
    </source>
</evidence>
<dbReference type="CDD" id="cd07036">
    <property type="entry name" value="TPP_PYR_E1-PDHc-beta_like"/>
    <property type="match status" value="1"/>
</dbReference>
<gene>
    <name evidence="5" type="ORF">KUG47_01195</name>
</gene>
<name>A0A949USC8_9HYPH</name>
<dbReference type="FunFam" id="3.40.50.920:FF:000001">
    <property type="entry name" value="Pyruvate dehydrogenase E1 beta subunit"/>
    <property type="match status" value="1"/>
</dbReference>
<dbReference type="Pfam" id="PF02779">
    <property type="entry name" value="Transket_pyr"/>
    <property type="match status" value="1"/>
</dbReference>
<dbReference type="Pfam" id="PF02780">
    <property type="entry name" value="Transketolase_C"/>
    <property type="match status" value="1"/>
</dbReference>
<keyword evidence="6" id="KW-1185">Reference proteome</keyword>
<comment type="caution">
    <text evidence="5">The sequence shown here is derived from an EMBL/GenBank/DDBJ whole genome shotgun (WGS) entry which is preliminary data.</text>
</comment>
<dbReference type="AlphaFoldDB" id="A0A949USC8"/>
<dbReference type="GO" id="GO:0016491">
    <property type="term" value="F:oxidoreductase activity"/>
    <property type="evidence" value="ECO:0007669"/>
    <property type="project" value="UniProtKB-KW"/>
</dbReference>
<keyword evidence="2" id="KW-0560">Oxidoreductase</keyword>
<dbReference type="PANTHER" id="PTHR43257">
    <property type="entry name" value="PYRUVATE DEHYDROGENASE E1 COMPONENT BETA SUBUNIT"/>
    <property type="match status" value="1"/>
</dbReference>
<dbReference type="NCBIfam" id="NF006667">
    <property type="entry name" value="PRK09212.1"/>
    <property type="match status" value="1"/>
</dbReference>